<organism evidence="3 4">
    <name type="scientific">Micractinium conductrix</name>
    <dbReference type="NCBI Taxonomy" id="554055"/>
    <lineage>
        <taxon>Eukaryota</taxon>
        <taxon>Viridiplantae</taxon>
        <taxon>Chlorophyta</taxon>
        <taxon>core chlorophytes</taxon>
        <taxon>Trebouxiophyceae</taxon>
        <taxon>Chlorellales</taxon>
        <taxon>Chlorellaceae</taxon>
        <taxon>Chlorella clade</taxon>
        <taxon>Micractinium</taxon>
    </lineage>
</organism>
<feature type="region of interest" description="Disordered" evidence="1">
    <location>
        <begin position="602"/>
        <end position="670"/>
    </location>
</feature>
<feature type="compositionally biased region" description="Low complexity" evidence="1">
    <location>
        <begin position="602"/>
        <end position="615"/>
    </location>
</feature>
<dbReference type="OrthoDB" id="521135at2759"/>
<proteinExistence type="predicted"/>
<dbReference type="Pfam" id="PF03372">
    <property type="entry name" value="Exo_endo_phos"/>
    <property type="match status" value="1"/>
</dbReference>
<dbReference type="InterPro" id="IPR000477">
    <property type="entry name" value="RT_dom"/>
</dbReference>
<feature type="compositionally biased region" description="Low complexity" evidence="1">
    <location>
        <begin position="657"/>
        <end position="666"/>
    </location>
</feature>
<dbReference type="Proteomes" id="UP000239649">
    <property type="component" value="Unassembled WGS sequence"/>
</dbReference>
<comment type="caution">
    <text evidence="3">The sequence shown here is derived from an EMBL/GenBank/DDBJ whole genome shotgun (WGS) entry which is preliminary data.</text>
</comment>
<protein>
    <recommendedName>
        <fullName evidence="2">Reverse transcriptase domain-containing protein</fullName>
    </recommendedName>
</protein>
<evidence type="ECO:0000259" key="2">
    <source>
        <dbReference type="PROSITE" id="PS50878"/>
    </source>
</evidence>
<dbReference type="CDD" id="cd01650">
    <property type="entry name" value="RT_nLTR_like"/>
    <property type="match status" value="1"/>
</dbReference>
<dbReference type="Pfam" id="PF00078">
    <property type="entry name" value="RVT_1"/>
    <property type="match status" value="1"/>
</dbReference>
<dbReference type="STRING" id="554055.A0A2P6VFD8"/>
<sequence>MPRVVLRTVVAIPRPNTRFGPTGRPSATGLPGLTAGKSSYLFFTNPAVHGIGTDPKEYRSFHTPDGRRPVTLDDAILAWQATLQAAGSFAKRPMLAGLLDAAAVRTCVAAGEPGALDMLQQMLTAAAAASPQDRMAGRLTTFLLLGTGYQADAAALTAAEAAAAAAADRLYSLLSSHIGRADRQLLRASLQPGTGSVRHVFGPAAADWFDFTPIAIFGVPRRRRVPMPAALRLLAWMAAAGVRDGAAIAAVLEGKREGLRLQLGECGKLGFKSVIPTAEEVVAKAEHDPGSLSLVLDHVRASLLLALGRPGAAGDFNAPEKILPCFRLLNDAAPWLAAEQLEAAFSRFHPGLRLSGPCTGCERCGTGAVAVAESVATSFAAQVALALRREFARVSLPALAKWGPPGRPIDDEGVPFPSPRCTPAPRRRRFVGSLSGRQLPAPLAEPCHLRLARTQPLSAALAAYDCPTSDPRHGATLCLCTWEAICRLYRVGALIDEQQSRVRSLLCEAAAAVLPVPAGQAPIQGEALERRLAEVQDAEAAAVQRDWQQRQATAAAEAAEAGLPHQQHLAAAEATGAGLQQLLRQAAAEAAEAGLQQQAAAEAADAVEQQQQKQQQPHDDVDMAEAAAQQQQQAAAEAAEAVEQQQAQQPHDDVDMAEAAPPGAAARPRRWHSLTWQREFCQAKATASLSYLDQRSSSPQPSTSGPLTAPADTSPHHSGGVAIAVRISALREHGGSLSVDSDWRSAHGRLVSLRVRWGGHILSVASMYAPAERSAQAAFFTSAVAMLQQRPGLPVWGGDFNFVEQPSLDRRTSRRSDAADLKVAAAWQQQLSSHSLHLVDTFRHSHPRRTTFSHFSPVGAARLDRIYATTALQRYVAEASQEVLAALAAGPQLSAQQAQQLGSTSIYAAEVRRALRRSKPGTAPGLDGIPVQQYRKFADVLAPLLARLFTSMGTTGSAPRGFNRGVISFLYKKGDPCFASNYRPITLLNTDYRLLSKVLAHRLGRCLPSLISPEQAAFLRGRSIGENAHLLQLLPHLLARHGRWALVAFCDFRKAYDTVHRGFLLAVLRQLGLGDGFVRWVQLLLSRTLAAAAANGCVSLPALFSAGVRQGCPLAPLLYLCLAQALLRLLQACGIGIQAAGLNLAALQFADDCKALLEGGTPQQTADRVQSFLAAMATFAAASGQHLAPEKTHLLPIGSQPPAPLPPAIHGLQVVPTAEALGLQIHAGTQPATADWQPRLQRVEAAHEKLASLGLSAFGRGFGSAAYGVSQLLYCCELAGFPLPAAVTRLSTITATLVDRGLAPSDAHHAFAGVRAELTLAWPGGQC</sequence>
<feature type="domain" description="Reverse transcriptase" evidence="2">
    <location>
        <begin position="951"/>
        <end position="1225"/>
    </location>
</feature>
<feature type="compositionally biased region" description="Polar residues" evidence="1">
    <location>
        <begin position="691"/>
        <end position="706"/>
    </location>
</feature>
<evidence type="ECO:0000256" key="1">
    <source>
        <dbReference type="SAM" id="MobiDB-lite"/>
    </source>
</evidence>
<dbReference type="PANTHER" id="PTHR19446">
    <property type="entry name" value="REVERSE TRANSCRIPTASES"/>
    <property type="match status" value="1"/>
</dbReference>
<dbReference type="InterPro" id="IPR005135">
    <property type="entry name" value="Endo/exonuclease/phosphatase"/>
</dbReference>
<evidence type="ECO:0000313" key="3">
    <source>
        <dbReference type="EMBL" id="PSC72806.1"/>
    </source>
</evidence>
<gene>
    <name evidence="3" type="ORF">C2E20_3905</name>
</gene>
<feature type="compositionally biased region" description="Low complexity" evidence="1">
    <location>
        <begin position="624"/>
        <end position="649"/>
    </location>
</feature>
<keyword evidence="4" id="KW-1185">Reference proteome</keyword>
<reference evidence="3 4" key="1">
    <citation type="journal article" date="2018" name="Plant J.">
        <title>Genome sequences of Chlorella sorokiniana UTEX 1602 and Micractinium conductrix SAG 241.80: implications to maltose excretion by a green alga.</title>
        <authorList>
            <person name="Arriola M.B."/>
            <person name="Velmurugan N."/>
            <person name="Zhang Y."/>
            <person name="Plunkett M.H."/>
            <person name="Hondzo H."/>
            <person name="Barney B.M."/>
        </authorList>
    </citation>
    <scope>NUCLEOTIDE SEQUENCE [LARGE SCALE GENOMIC DNA]</scope>
    <source>
        <strain evidence="3 4">SAG 241.80</strain>
    </source>
</reference>
<dbReference type="GO" id="GO:0003824">
    <property type="term" value="F:catalytic activity"/>
    <property type="evidence" value="ECO:0007669"/>
    <property type="project" value="InterPro"/>
</dbReference>
<dbReference type="EMBL" id="LHPF02000009">
    <property type="protein sequence ID" value="PSC72806.1"/>
    <property type="molecule type" value="Genomic_DNA"/>
</dbReference>
<accession>A0A2P6VFD8</accession>
<dbReference type="InterPro" id="IPR036691">
    <property type="entry name" value="Endo/exonu/phosph_ase_sf"/>
</dbReference>
<dbReference type="Gene3D" id="3.60.10.10">
    <property type="entry name" value="Endonuclease/exonuclease/phosphatase"/>
    <property type="match status" value="1"/>
</dbReference>
<evidence type="ECO:0000313" key="4">
    <source>
        <dbReference type="Proteomes" id="UP000239649"/>
    </source>
</evidence>
<dbReference type="SUPFAM" id="SSF56219">
    <property type="entry name" value="DNase I-like"/>
    <property type="match status" value="1"/>
</dbReference>
<name>A0A2P6VFD8_9CHLO</name>
<feature type="region of interest" description="Disordered" evidence="1">
    <location>
        <begin position="691"/>
        <end position="718"/>
    </location>
</feature>
<dbReference type="PROSITE" id="PS50878">
    <property type="entry name" value="RT_POL"/>
    <property type="match status" value="1"/>
</dbReference>